<sequence length="84" mass="9139">MNYQADPEQSLSEAVLEAVATATDVDQIALADEFGPLYHAVDPSALDSLFHDRCETDRAVGSVTFEYAGFLVSVDRTRQVTLTS</sequence>
<proteinExistence type="predicted"/>
<evidence type="ECO:0000313" key="3">
    <source>
        <dbReference type="Proteomes" id="UP000011688"/>
    </source>
</evidence>
<gene>
    <name evidence="2" type="ORF">C491_03865</name>
</gene>
<name>L9XG68_9EURY</name>
<feature type="domain" description="Halobacterial output" evidence="1">
    <location>
        <begin position="8"/>
        <end position="83"/>
    </location>
</feature>
<dbReference type="AlphaFoldDB" id="L9XG68"/>
<comment type="caution">
    <text evidence="2">The sequence shown here is derived from an EMBL/GenBank/DDBJ whole genome shotgun (WGS) entry which is preliminary data.</text>
</comment>
<dbReference type="Proteomes" id="UP000011688">
    <property type="component" value="Unassembled WGS sequence"/>
</dbReference>
<dbReference type="EMBL" id="AOIB01000013">
    <property type="protein sequence ID" value="ELY60401.1"/>
    <property type="molecule type" value="Genomic_DNA"/>
</dbReference>
<reference evidence="2 3" key="1">
    <citation type="journal article" date="2014" name="PLoS Genet.">
        <title>Phylogenetically driven sequencing of extremely halophilic archaea reveals strategies for static and dynamic osmo-response.</title>
        <authorList>
            <person name="Becker E.A."/>
            <person name="Seitzer P.M."/>
            <person name="Tritt A."/>
            <person name="Larsen D."/>
            <person name="Krusor M."/>
            <person name="Yao A.I."/>
            <person name="Wu D."/>
            <person name="Madern D."/>
            <person name="Eisen J.A."/>
            <person name="Darling A.E."/>
            <person name="Facciotti M.T."/>
        </authorList>
    </citation>
    <scope>NUCLEOTIDE SEQUENCE [LARGE SCALE GENOMIC DNA]</scope>
    <source>
        <strain evidence="2 3">DSM 10524</strain>
    </source>
</reference>
<accession>L9XG68</accession>
<keyword evidence="3" id="KW-1185">Reference proteome</keyword>
<organism evidence="2 3">
    <name type="scientific">Natronococcus amylolyticus DSM 10524</name>
    <dbReference type="NCBI Taxonomy" id="1227497"/>
    <lineage>
        <taxon>Archaea</taxon>
        <taxon>Methanobacteriati</taxon>
        <taxon>Methanobacteriota</taxon>
        <taxon>Stenosarchaea group</taxon>
        <taxon>Halobacteria</taxon>
        <taxon>Halobacteriales</taxon>
        <taxon>Natrialbaceae</taxon>
        <taxon>Natronococcus</taxon>
    </lineage>
</organism>
<evidence type="ECO:0000313" key="2">
    <source>
        <dbReference type="EMBL" id="ELY60401.1"/>
    </source>
</evidence>
<protein>
    <recommendedName>
        <fullName evidence="1">Halobacterial output domain-containing protein</fullName>
    </recommendedName>
</protein>
<dbReference type="InterPro" id="IPR040624">
    <property type="entry name" value="HalOD1"/>
</dbReference>
<dbReference type="eggNOG" id="arCOG08928">
    <property type="taxonomic scope" value="Archaea"/>
</dbReference>
<evidence type="ECO:0000259" key="1">
    <source>
        <dbReference type="Pfam" id="PF18545"/>
    </source>
</evidence>
<dbReference type="Pfam" id="PF18545">
    <property type="entry name" value="HalOD1"/>
    <property type="match status" value="1"/>
</dbReference>